<evidence type="ECO:0000313" key="2">
    <source>
        <dbReference type="Proteomes" id="UP001153269"/>
    </source>
</evidence>
<dbReference type="Proteomes" id="UP001153269">
    <property type="component" value="Unassembled WGS sequence"/>
</dbReference>
<proteinExistence type="predicted"/>
<organism evidence="1 2">
    <name type="scientific">Pleuronectes platessa</name>
    <name type="common">European plaice</name>
    <dbReference type="NCBI Taxonomy" id="8262"/>
    <lineage>
        <taxon>Eukaryota</taxon>
        <taxon>Metazoa</taxon>
        <taxon>Chordata</taxon>
        <taxon>Craniata</taxon>
        <taxon>Vertebrata</taxon>
        <taxon>Euteleostomi</taxon>
        <taxon>Actinopterygii</taxon>
        <taxon>Neopterygii</taxon>
        <taxon>Teleostei</taxon>
        <taxon>Neoteleostei</taxon>
        <taxon>Acanthomorphata</taxon>
        <taxon>Carangaria</taxon>
        <taxon>Pleuronectiformes</taxon>
        <taxon>Pleuronectoidei</taxon>
        <taxon>Pleuronectidae</taxon>
        <taxon>Pleuronectes</taxon>
    </lineage>
</organism>
<gene>
    <name evidence="1" type="ORF">PLEPLA_LOCUS6110</name>
</gene>
<evidence type="ECO:0000313" key="1">
    <source>
        <dbReference type="EMBL" id="CAB1418286.1"/>
    </source>
</evidence>
<comment type="caution">
    <text evidence="1">The sequence shown here is derived from an EMBL/GenBank/DDBJ whole genome shotgun (WGS) entry which is preliminary data.</text>
</comment>
<dbReference type="EMBL" id="CADEAL010000314">
    <property type="protein sequence ID" value="CAB1418286.1"/>
    <property type="molecule type" value="Genomic_DNA"/>
</dbReference>
<accession>A0A9N7TTN9</accession>
<dbReference type="AlphaFoldDB" id="A0A9N7TTN9"/>
<sequence>MSSDCRRNLEYSMKTQVLISRQDGAVTVLTLAVRLAAPEPKCQSDENNKGKHWINKAANSDAGVALGHTLSSLLGFPGSELGVLDYPVEFIRQLIKRCFSLSALGGVIVKSINTLASHQISTPLFEGDGRCSFIKQTKQ</sequence>
<reference evidence="1" key="1">
    <citation type="submission" date="2020-03" db="EMBL/GenBank/DDBJ databases">
        <authorList>
            <person name="Weist P."/>
        </authorList>
    </citation>
    <scope>NUCLEOTIDE SEQUENCE</scope>
</reference>
<protein>
    <submittedName>
        <fullName evidence="1">Uncharacterized protein</fullName>
    </submittedName>
</protein>
<name>A0A9N7TTN9_PLEPL</name>
<keyword evidence="2" id="KW-1185">Reference proteome</keyword>